<evidence type="ECO:0000256" key="1">
    <source>
        <dbReference type="ARBA" id="ARBA00004241"/>
    </source>
</evidence>
<organism evidence="4 5">
    <name type="scientific">Piscibacillus halophilus</name>
    <dbReference type="NCBI Taxonomy" id="571933"/>
    <lineage>
        <taxon>Bacteria</taxon>
        <taxon>Bacillati</taxon>
        <taxon>Bacillota</taxon>
        <taxon>Bacilli</taxon>
        <taxon>Bacillales</taxon>
        <taxon>Bacillaceae</taxon>
        <taxon>Piscibacillus</taxon>
    </lineage>
</organism>
<dbReference type="NCBIfam" id="TIGR02532">
    <property type="entry name" value="IV_pilin_GFxxxE"/>
    <property type="match status" value="1"/>
</dbReference>
<keyword evidence="3" id="KW-1133">Transmembrane helix</keyword>
<dbReference type="Pfam" id="PF07963">
    <property type="entry name" value="N_methyl"/>
    <property type="match status" value="1"/>
</dbReference>
<protein>
    <submittedName>
        <fullName evidence="4">Competence protein ComGD</fullName>
    </submittedName>
</protein>
<reference evidence="4 5" key="1">
    <citation type="submission" date="2016-10" db="EMBL/GenBank/DDBJ databases">
        <authorList>
            <person name="de Groot N.N."/>
        </authorList>
    </citation>
    <scope>NUCLEOTIDE SEQUENCE [LARGE SCALE GENOMIC DNA]</scope>
    <source>
        <strain evidence="4 5">DSM 21633</strain>
    </source>
</reference>
<dbReference type="EMBL" id="FOES01000002">
    <property type="protein sequence ID" value="SEP74336.1"/>
    <property type="molecule type" value="Genomic_DNA"/>
</dbReference>
<keyword evidence="3" id="KW-0472">Membrane</keyword>
<dbReference type="GO" id="GO:0009986">
    <property type="term" value="C:cell surface"/>
    <property type="evidence" value="ECO:0007669"/>
    <property type="project" value="UniProtKB-SubCell"/>
</dbReference>
<proteinExistence type="predicted"/>
<keyword evidence="2" id="KW-0178">Competence</keyword>
<dbReference type="GO" id="GO:0030420">
    <property type="term" value="P:establishment of competence for transformation"/>
    <property type="evidence" value="ECO:0007669"/>
    <property type="project" value="UniProtKB-KW"/>
</dbReference>
<dbReference type="SUPFAM" id="SSF54523">
    <property type="entry name" value="Pili subunits"/>
    <property type="match status" value="1"/>
</dbReference>
<evidence type="ECO:0000256" key="2">
    <source>
        <dbReference type="ARBA" id="ARBA00023287"/>
    </source>
</evidence>
<keyword evidence="5" id="KW-1185">Reference proteome</keyword>
<dbReference type="InterPro" id="IPR012902">
    <property type="entry name" value="N_methyl_site"/>
</dbReference>
<dbReference type="AlphaFoldDB" id="A0A1H9AC66"/>
<evidence type="ECO:0000313" key="4">
    <source>
        <dbReference type="EMBL" id="SEP74336.1"/>
    </source>
</evidence>
<evidence type="ECO:0000256" key="3">
    <source>
        <dbReference type="SAM" id="Phobius"/>
    </source>
</evidence>
<gene>
    <name evidence="4" type="ORF">SAMN05216362_102220</name>
</gene>
<dbReference type="NCBIfam" id="NF040982">
    <property type="entry name" value="ComGD"/>
    <property type="match status" value="1"/>
</dbReference>
<dbReference type="STRING" id="571933.SAMN05216362_102220"/>
<accession>A0A1H9AC66</accession>
<comment type="subcellular location">
    <subcellularLocation>
        <location evidence="1">Cell surface</location>
    </subcellularLocation>
</comment>
<dbReference type="PROSITE" id="PS00409">
    <property type="entry name" value="PROKAR_NTER_METHYL"/>
    <property type="match status" value="1"/>
</dbReference>
<dbReference type="Proteomes" id="UP000199427">
    <property type="component" value="Unassembled WGS sequence"/>
</dbReference>
<dbReference type="InterPro" id="IPR045584">
    <property type="entry name" value="Pilin-like"/>
</dbReference>
<dbReference type="InterPro" id="IPR016785">
    <property type="entry name" value="ComGD"/>
</dbReference>
<dbReference type="RefSeq" id="WP_091772394.1">
    <property type="nucleotide sequence ID" value="NZ_FOES01000002.1"/>
</dbReference>
<dbReference type="PIRSF" id="PIRSF021292">
    <property type="entry name" value="Competence_ComGD"/>
    <property type="match status" value="1"/>
</dbReference>
<sequence length="152" mass="17819">MVKLISMNHKQRGFTLLETLLVLSIIMVLVAISMTNYSLHQNTKPVDEFLTQFEKDVFIVQQRAITFQTPISITFNTNEHYYYIHDLTTNPSTIRRHYHPDLSIVLTTLKNPIRYNIDGTIYNPGAFMLNYNNSKYQVTFPFGKGRFYVNKM</sequence>
<feature type="transmembrane region" description="Helical" evidence="3">
    <location>
        <begin position="20"/>
        <end position="39"/>
    </location>
</feature>
<dbReference type="OrthoDB" id="1653576at2"/>
<name>A0A1H9AC66_9BACI</name>
<evidence type="ECO:0000313" key="5">
    <source>
        <dbReference type="Proteomes" id="UP000199427"/>
    </source>
</evidence>
<keyword evidence="3" id="KW-0812">Transmembrane</keyword>